<keyword evidence="4" id="KW-1185">Reference proteome</keyword>
<dbReference type="Proteomes" id="UP000295727">
    <property type="component" value="Chromosome 1"/>
</dbReference>
<feature type="transmembrane region" description="Helical" evidence="2">
    <location>
        <begin position="189"/>
        <end position="207"/>
    </location>
</feature>
<feature type="compositionally biased region" description="Polar residues" evidence="1">
    <location>
        <begin position="447"/>
        <end position="462"/>
    </location>
</feature>
<evidence type="ECO:0000256" key="2">
    <source>
        <dbReference type="SAM" id="Phobius"/>
    </source>
</evidence>
<feature type="transmembrane region" description="Helical" evidence="2">
    <location>
        <begin position="80"/>
        <end position="100"/>
    </location>
</feature>
<organism evidence="3 4">
    <name type="scientific">Paraburkholderia pallida</name>
    <dbReference type="NCBI Taxonomy" id="2547399"/>
    <lineage>
        <taxon>Bacteria</taxon>
        <taxon>Pseudomonadati</taxon>
        <taxon>Pseudomonadota</taxon>
        <taxon>Betaproteobacteria</taxon>
        <taxon>Burkholderiales</taxon>
        <taxon>Burkholderiaceae</taxon>
        <taxon>Paraburkholderia</taxon>
    </lineage>
</organism>
<evidence type="ECO:0000256" key="1">
    <source>
        <dbReference type="SAM" id="MobiDB-lite"/>
    </source>
</evidence>
<feature type="transmembrane region" description="Helical" evidence="2">
    <location>
        <begin position="259"/>
        <end position="277"/>
    </location>
</feature>
<evidence type="ECO:0000313" key="4">
    <source>
        <dbReference type="Proteomes" id="UP000295727"/>
    </source>
</evidence>
<dbReference type="KEGG" id="ppai:E1956_15245"/>
<dbReference type="AlphaFoldDB" id="A0A4P7CR79"/>
<gene>
    <name evidence="3" type="ORF">E1956_15245</name>
</gene>
<keyword evidence="2" id="KW-1133">Transmembrane helix</keyword>
<dbReference type="OrthoDB" id="9115088at2"/>
<accession>A0A4P7CR79</accession>
<feature type="transmembrane region" description="Helical" evidence="2">
    <location>
        <begin position="298"/>
        <end position="318"/>
    </location>
</feature>
<keyword evidence="2" id="KW-0812">Transmembrane</keyword>
<feature type="transmembrane region" description="Helical" evidence="2">
    <location>
        <begin position="155"/>
        <end position="177"/>
    </location>
</feature>
<evidence type="ECO:0000313" key="3">
    <source>
        <dbReference type="EMBL" id="QBQ98390.1"/>
    </source>
</evidence>
<keyword evidence="2" id="KW-0472">Membrane</keyword>
<protein>
    <recommendedName>
        <fullName evidence="5">EpsG family protein</fullName>
    </recommendedName>
</protein>
<evidence type="ECO:0008006" key="5">
    <source>
        <dbReference type="Google" id="ProtNLM"/>
    </source>
</evidence>
<feature type="transmembrane region" description="Helical" evidence="2">
    <location>
        <begin position="112"/>
        <end position="135"/>
    </location>
</feature>
<feature type="transmembrane region" description="Helical" evidence="2">
    <location>
        <begin position="348"/>
        <end position="365"/>
    </location>
</feature>
<dbReference type="EMBL" id="CP038148">
    <property type="protein sequence ID" value="QBQ98390.1"/>
    <property type="molecule type" value="Genomic_DNA"/>
</dbReference>
<reference evidence="3 4" key="1">
    <citation type="submission" date="2019-03" db="EMBL/GenBank/DDBJ databases">
        <title>Paraburkholderia sp. 7MH5, isolated from subtropical forest soil.</title>
        <authorList>
            <person name="Gao Z.-H."/>
            <person name="Qiu L.-H."/>
        </authorList>
    </citation>
    <scope>NUCLEOTIDE SEQUENCE [LARGE SCALE GENOMIC DNA]</scope>
    <source>
        <strain evidence="3 4">7MH5</strain>
    </source>
</reference>
<name>A0A4P7CR79_9BURK</name>
<sequence length="462" mass="51295">MRRSELWMVLPALIVLLLAINVPPYVPLQDYNEWVYQGFLAAQLLHGNLTDQFVFATFPVPNSAVQAVLCLLNLVVPPLVAARCVASLYVIAAIALAWQLAQKMSLEQNVSYFYLLLVCVFFNTPFWNGYVNYQFGILLFTAWLLQDGCTRAKPLWVLLFTVGAFFTHAVIWASILLMMAIDALRRRRFVSYLPALPSVGLFVWYVARKPAPTVPDPSYPTGLLHASGYKLYTFAKLGPYHNFTLTNGIPSAIETVGRYAGFAVNIALAAGLLYLLYAALWRPLMRREAWAQLSDETLASLVLFVLFIAMPTVMADVVNPGERMLYPAMMLALLGVGKSRVAQRLVPWLACSAFVLALCALGLMANRALLAADVARADEGQGIASRAFFGSRPNAFADVMPIFAGRSPIRMIGFETSFLFNRINARINAHANVRTDSRNDTRIDTPQPRSVNSWSRAHSSDQ</sequence>
<dbReference type="RefSeq" id="WP_134750147.1">
    <property type="nucleotide sequence ID" value="NZ_CP038148.1"/>
</dbReference>
<feature type="region of interest" description="Disordered" evidence="1">
    <location>
        <begin position="437"/>
        <end position="462"/>
    </location>
</feature>
<proteinExistence type="predicted"/>